<dbReference type="SUPFAM" id="SSF101801">
    <property type="entry name" value="Surface presentation of antigens (SPOA)"/>
    <property type="match status" value="1"/>
</dbReference>
<keyword evidence="4" id="KW-1003">Cell membrane</keyword>
<dbReference type="RefSeq" id="WP_284389090.1">
    <property type="nucleotide sequence ID" value="NZ_BSNG01000001.1"/>
</dbReference>
<reference evidence="9" key="2">
    <citation type="submission" date="2023-01" db="EMBL/GenBank/DDBJ databases">
        <title>Draft genome sequence of Devosia yakushimensis strain NBRC 103855.</title>
        <authorList>
            <person name="Sun Q."/>
            <person name="Mori K."/>
        </authorList>
    </citation>
    <scope>NUCLEOTIDE SEQUENCE</scope>
    <source>
        <strain evidence="9">NBRC 103855</strain>
    </source>
</reference>
<dbReference type="InterPro" id="IPR051469">
    <property type="entry name" value="FliN/MopA/SpaO"/>
</dbReference>
<comment type="subcellular location">
    <subcellularLocation>
        <location evidence="1">Cell membrane</location>
        <topology evidence="1">Peripheral membrane protein</topology>
        <orientation evidence="1">Cytoplasmic side</orientation>
    </subcellularLocation>
</comment>
<comment type="caution">
    <text evidence="9">The sequence shown here is derived from an EMBL/GenBank/DDBJ whole genome shotgun (WGS) entry which is preliminary data.</text>
</comment>
<name>A0ABQ5UFN2_9HYPH</name>
<dbReference type="EMBL" id="BSNG01000001">
    <property type="protein sequence ID" value="GLQ09371.1"/>
    <property type="molecule type" value="Genomic_DNA"/>
</dbReference>
<evidence type="ECO:0000256" key="4">
    <source>
        <dbReference type="ARBA" id="ARBA00022475"/>
    </source>
</evidence>
<accession>A0ABQ5UFN2</accession>
<evidence type="ECO:0000259" key="8">
    <source>
        <dbReference type="Pfam" id="PF01052"/>
    </source>
</evidence>
<comment type="similarity">
    <text evidence="2">Belongs to the FliN/MopA/SpaO family.</text>
</comment>
<reference evidence="9" key="1">
    <citation type="journal article" date="2014" name="Int. J. Syst. Evol. Microbiol.">
        <title>Complete genome of a new Firmicutes species belonging to the dominant human colonic microbiota ('Ruminococcus bicirculans') reveals two chromosomes and a selective capacity to utilize plant glucans.</title>
        <authorList>
            <consortium name="NISC Comparative Sequencing Program"/>
            <person name="Wegmann U."/>
            <person name="Louis P."/>
            <person name="Goesmann A."/>
            <person name="Henrissat B."/>
            <person name="Duncan S.H."/>
            <person name="Flint H.J."/>
        </authorList>
    </citation>
    <scope>NUCLEOTIDE SEQUENCE</scope>
    <source>
        <strain evidence="9">NBRC 103855</strain>
    </source>
</reference>
<evidence type="ECO:0000256" key="3">
    <source>
        <dbReference type="ARBA" id="ARBA00021897"/>
    </source>
</evidence>
<organism evidence="9 10">
    <name type="scientific">Devosia yakushimensis</name>
    <dbReference type="NCBI Taxonomy" id="470028"/>
    <lineage>
        <taxon>Bacteria</taxon>
        <taxon>Pseudomonadati</taxon>
        <taxon>Pseudomonadota</taxon>
        <taxon>Alphaproteobacteria</taxon>
        <taxon>Hyphomicrobiales</taxon>
        <taxon>Devosiaceae</taxon>
        <taxon>Devosia</taxon>
    </lineage>
</organism>
<keyword evidence="5" id="KW-0145">Chemotaxis</keyword>
<evidence type="ECO:0000256" key="2">
    <source>
        <dbReference type="ARBA" id="ARBA00009226"/>
    </source>
</evidence>
<evidence type="ECO:0000313" key="10">
    <source>
        <dbReference type="Proteomes" id="UP001161406"/>
    </source>
</evidence>
<dbReference type="InterPro" id="IPR001543">
    <property type="entry name" value="FliN-like_C"/>
</dbReference>
<dbReference type="Proteomes" id="UP001161406">
    <property type="component" value="Unassembled WGS sequence"/>
</dbReference>
<dbReference type="PANTHER" id="PTHR43484">
    <property type="match status" value="1"/>
</dbReference>
<dbReference type="InterPro" id="IPR036429">
    <property type="entry name" value="SpoA-like_sf"/>
</dbReference>
<dbReference type="PRINTS" id="PR00956">
    <property type="entry name" value="FLGMOTORFLIN"/>
</dbReference>
<sequence length="77" mass="8510">MSTLDNIEVDITVELGATTMPIHHLLRMGRGAVIELDAMENDPLNIYANNTLIAHGEVSVEEGHLRVLISEKVFKRG</sequence>
<feature type="domain" description="Flagellar motor switch protein FliN-like C-terminal" evidence="8">
    <location>
        <begin position="4"/>
        <end position="72"/>
    </location>
</feature>
<evidence type="ECO:0000256" key="1">
    <source>
        <dbReference type="ARBA" id="ARBA00004413"/>
    </source>
</evidence>
<keyword evidence="10" id="KW-1185">Reference proteome</keyword>
<keyword evidence="6" id="KW-0283">Flagellar rotation</keyword>
<dbReference type="PANTHER" id="PTHR43484:SF1">
    <property type="entry name" value="FLAGELLAR MOTOR SWITCH PROTEIN FLIN"/>
    <property type="match status" value="1"/>
</dbReference>
<keyword evidence="7" id="KW-0472">Membrane</keyword>
<dbReference type="Pfam" id="PF01052">
    <property type="entry name" value="FliMN_C"/>
    <property type="match status" value="1"/>
</dbReference>
<evidence type="ECO:0000256" key="6">
    <source>
        <dbReference type="ARBA" id="ARBA00022779"/>
    </source>
</evidence>
<proteinExistence type="inferred from homology"/>
<dbReference type="InterPro" id="IPR001172">
    <property type="entry name" value="FliN_T3SS_HrcQb"/>
</dbReference>
<protein>
    <recommendedName>
        <fullName evidence="3">Flagellar motor switch protein FliN</fullName>
    </recommendedName>
</protein>
<gene>
    <name evidence="9" type="ORF">GCM10007913_13030</name>
</gene>
<evidence type="ECO:0000313" key="9">
    <source>
        <dbReference type="EMBL" id="GLQ09371.1"/>
    </source>
</evidence>
<evidence type="ECO:0000256" key="5">
    <source>
        <dbReference type="ARBA" id="ARBA00022500"/>
    </source>
</evidence>
<dbReference type="Gene3D" id="2.30.330.10">
    <property type="entry name" value="SpoA-like"/>
    <property type="match status" value="1"/>
</dbReference>
<evidence type="ECO:0000256" key="7">
    <source>
        <dbReference type="ARBA" id="ARBA00023136"/>
    </source>
</evidence>